<dbReference type="PANTHER" id="PTHR24422:SF8">
    <property type="entry name" value="CHEMOTAXIS PROTEIN"/>
    <property type="match status" value="1"/>
</dbReference>
<reference evidence="3" key="1">
    <citation type="submission" date="2016-10" db="EMBL/GenBank/DDBJ databases">
        <authorList>
            <person name="Varghese N."/>
            <person name="Submissions S."/>
        </authorList>
    </citation>
    <scope>NUCLEOTIDE SEQUENCE [LARGE SCALE GENOMIC DNA]</scope>
    <source>
        <strain evidence="3">MO64</strain>
    </source>
</reference>
<dbReference type="PRINTS" id="PR00996">
    <property type="entry name" value="CHERMTFRASE"/>
</dbReference>
<dbReference type="Proteomes" id="UP000198725">
    <property type="component" value="Unassembled WGS sequence"/>
</dbReference>
<feature type="domain" description="CheR-type methyltransferase" evidence="1">
    <location>
        <begin position="9"/>
        <end position="260"/>
    </location>
</feature>
<dbReference type="InterPro" id="IPR050903">
    <property type="entry name" value="Bact_Chemotaxis_MeTrfase"/>
</dbReference>
<accession>A0A1I4D698</accession>
<evidence type="ECO:0000313" key="3">
    <source>
        <dbReference type="Proteomes" id="UP000198725"/>
    </source>
</evidence>
<dbReference type="InterPro" id="IPR000780">
    <property type="entry name" value="CheR_MeTrfase"/>
</dbReference>
<dbReference type="GO" id="GO:0032259">
    <property type="term" value="P:methylation"/>
    <property type="evidence" value="ECO:0007669"/>
    <property type="project" value="UniProtKB-KW"/>
</dbReference>
<keyword evidence="2" id="KW-0808">Transferase</keyword>
<dbReference type="AlphaFoldDB" id="A0A1I4D698"/>
<keyword evidence="3" id="KW-1185">Reference proteome</keyword>
<dbReference type="SMART" id="SM00138">
    <property type="entry name" value="MeTrc"/>
    <property type="match status" value="1"/>
</dbReference>
<dbReference type="Gene3D" id="3.40.50.150">
    <property type="entry name" value="Vaccinia Virus protein VP39"/>
    <property type="match status" value="1"/>
</dbReference>
<dbReference type="PROSITE" id="PS50123">
    <property type="entry name" value="CHER"/>
    <property type="match status" value="1"/>
</dbReference>
<evidence type="ECO:0000313" key="2">
    <source>
        <dbReference type="EMBL" id="SFK89098.1"/>
    </source>
</evidence>
<dbReference type="EMBL" id="FOSR01000008">
    <property type="protein sequence ID" value="SFK89098.1"/>
    <property type="molecule type" value="Genomic_DNA"/>
</dbReference>
<gene>
    <name evidence="2" type="ORF">SAMN05192579_108115</name>
</gene>
<dbReference type="SUPFAM" id="SSF47757">
    <property type="entry name" value="Chemotaxis receptor methyltransferase CheR, N-terminal domain"/>
    <property type="match status" value="1"/>
</dbReference>
<keyword evidence="2" id="KW-0489">Methyltransferase</keyword>
<dbReference type="GO" id="GO:0008757">
    <property type="term" value="F:S-adenosylmethionine-dependent methyltransferase activity"/>
    <property type="evidence" value="ECO:0007669"/>
    <property type="project" value="InterPro"/>
</dbReference>
<name>A0A1I4D698_9GAMM</name>
<dbReference type="Pfam" id="PF01739">
    <property type="entry name" value="CheR"/>
    <property type="match status" value="1"/>
</dbReference>
<dbReference type="InterPro" id="IPR029063">
    <property type="entry name" value="SAM-dependent_MTases_sf"/>
</dbReference>
<protein>
    <submittedName>
        <fullName evidence="2">Chemotaxis protein methyltransferase CheR</fullName>
    </submittedName>
</protein>
<dbReference type="PANTHER" id="PTHR24422">
    <property type="entry name" value="CHEMOTAXIS PROTEIN METHYLTRANSFERASE"/>
    <property type="match status" value="1"/>
</dbReference>
<organism evidence="2 3">
    <name type="scientific">Rhodanobacter glycinis</name>
    <dbReference type="NCBI Taxonomy" id="582702"/>
    <lineage>
        <taxon>Bacteria</taxon>
        <taxon>Pseudomonadati</taxon>
        <taxon>Pseudomonadota</taxon>
        <taxon>Gammaproteobacteria</taxon>
        <taxon>Lysobacterales</taxon>
        <taxon>Rhodanobacteraceae</taxon>
        <taxon>Rhodanobacter</taxon>
    </lineage>
</organism>
<dbReference type="InterPro" id="IPR022642">
    <property type="entry name" value="CheR_C"/>
</dbReference>
<dbReference type="RefSeq" id="WP_092703792.1">
    <property type="nucleotide sequence ID" value="NZ_FOSR01000008.1"/>
</dbReference>
<proteinExistence type="predicted"/>
<sequence length="292" mass="33115">MDPESPSHDDIGEAALTDIELELFVRAMQRRHGYDFSQYAPASLLRRVRQLANSLECGTISGLTSRTLHQPELLPRVLEGLSVPVSDMFRDPRVFRALREQVLPILASYPRIDIWQAGCAHGEEVYSLAILLEEAGLYERSHIFATDLSTRALQHAQEGIYPAREAQQWSRNYIATGGTRSFADYYSVRYNLLKIDKRLRRNVTFAQHNLVSDKVFCEAHLVLCRNVLIYFSNPLQSHALALFRDSLVRGGFLCLGLRESTDFATTAADFDPFDEPQRIYRRSIHPAAGSKA</sequence>
<evidence type="ECO:0000259" key="1">
    <source>
        <dbReference type="PROSITE" id="PS50123"/>
    </source>
</evidence>
<dbReference type="SUPFAM" id="SSF53335">
    <property type="entry name" value="S-adenosyl-L-methionine-dependent methyltransferases"/>
    <property type="match status" value="1"/>
</dbReference>